<accession>A0AA37IY64</accession>
<dbReference type="Pfam" id="PF01812">
    <property type="entry name" value="5-FTHF_cyc-lig"/>
    <property type="match status" value="1"/>
</dbReference>
<proteinExistence type="inferred from homology"/>
<keyword evidence="2 4" id="KW-0547">Nucleotide-binding</keyword>
<name>A0AA37IY64_9FIRM</name>
<feature type="binding site" evidence="4">
    <location>
        <begin position="136"/>
        <end position="144"/>
    </location>
    <ligand>
        <name>ATP</name>
        <dbReference type="ChEBI" id="CHEBI:30616"/>
    </ligand>
</feature>
<dbReference type="GO" id="GO:0005524">
    <property type="term" value="F:ATP binding"/>
    <property type="evidence" value="ECO:0007669"/>
    <property type="project" value="UniProtKB-KW"/>
</dbReference>
<dbReference type="InterPro" id="IPR037171">
    <property type="entry name" value="NagB/RpiA_transferase-like"/>
</dbReference>
<comment type="catalytic activity">
    <reaction evidence="5">
        <text>(6S)-5-formyl-5,6,7,8-tetrahydrofolate + ATP = (6R)-5,10-methenyltetrahydrofolate + ADP + phosphate</text>
        <dbReference type="Rhea" id="RHEA:10488"/>
        <dbReference type="ChEBI" id="CHEBI:30616"/>
        <dbReference type="ChEBI" id="CHEBI:43474"/>
        <dbReference type="ChEBI" id="CHEBI:57455"/>
        <dbReference type="ChEBI" id="CHEBI:57457"/>
        <dbReference type="ChEBI" id="CHEBI:456216"/>
        <dbReference type="EC" id="6.3.3.2"/>
    </reaction>
</comment>
<reference evidence="6" key="1">
    <citation type="journal article" date="2022" name="Int. J. Syst. Evol. Microbiol.">
        <title>Genome-based, phenotypic and chemotaxonomic classification of Faecalibacterium strains: proposal of three novel species Faecalibacterium duncaniae sp. nov., Faecalibacterium hattorii sp. nov. and Faecalibacterium gallinarum sp. nov. .</title>
        <authorList>
            <person name="Sakamoto M."/>
            <person name="Sakurai N."/>
            <person name="Tanno H."/>
            <person name="Iino T."/>
            <person name="Ohkuma M."/>
            <person name="Endo A."/>
        </authorList>
    </citation>
    <scope>NUCLEOTIDE SEQUENCE</scope>
    <source>
        <strain evidence="6">JCM 17207</strain>
    </source>
</reference>
<keyword evidence="3 4" id="KW-0067">ATP-binding</keyword>
<dbReference type="Proteomes" id="UP001055185">
    <property type="component" value="Unassembled WGS sequence"/>
</dbReference>
<dbReference type="SUPFAM" id="SSF100950">
    <property type="entry name" value="NagB/RpiA/CoA transferase-like"/>
    <property type="match status" value="1"/>
</dbReference>
<keyword evidence="5" id="KW-0460">Magnesium</keyword>
<protein>
    <recommendedName>
        <fullName evidence="5">5-formyltetrahydrofolate cyclo-ligase</fullName>
        <ecNumber evidence="5">6.3.3.2</ecNumber>
    </recommendedName>
</protein>
<dbReference type="RefSeq" id="WP_238316680.1">
    <property type="nucleotide sequence ID" value="NZ_BQKV01000034.1"/>
</dbReference>
<evidence type="ECO:0000256" key="2">
    <source>
        <dbReference type="ARBA" id="ARBA00022741"/>
    </source>
</evidence>
<evidence type="ECO:0000313" key="7">
    <source>
        <dbReference type="Proteomes" id="UP001055185"/>
    </source>
</evidence>
<dbReference type="PANTHER" id="PTHR23407">
    <property type="entry name" value="ATPASE INHIBITOR/5-FORMYLTETRAHYDROFOLATE CYCLO-LIGASE"/>
    <property type="match status" value="1"/>
</dbReference>
<dbReference type="PIRSF" id="PIRSF006806">
    <property type="entry name" value="FTHF_cligase"/>
    <property type="match status" value="1"/>
</dbReference>
<evidence type="ECO:0000256" key="1">
    <source>
        <dbReference type="ARBA" id="ARBA00010638"/>
    </source>
</evidence>
<dbReference type="EC" id="6.3.3.2" evidence="5"/>
<dbReference type="EMBL" id="BQKV01000034">
    <property type="protein sequence ID" value="GJN64481.1"/>
    <property type="molecule type" value="Genomic_DNA"/>
</dbReference>
<dbReference type="NCBIfam" id="TIGR02727">
    <property type="entry name" value="MTHFS_bact"/>
    <property type="match status" value="1"/>
</dbReference>
<sequence>MTLEEEKQAQRRQGIAARRALTDAERAAANGALCAALEALPVWQKAKTILAYAACGGEADLSALLEAAARAGKAIAYPLCGAGYTMEAAQPLGPEGWEVGMYGIRTPIPEKSRFLPPEQLDLILVPCTAFDETCRRVGMGKGYYDRYLPRCPRAFKLGIAFEVQKTARAAVEPHDQRLDGFLTERSFYPWKK</sequence>
<dbReference type="InterPro" id="IPR002698">
    <property type="entry name" value="FTHF_cligase"/>
</dbReference>
<comment type="similarity">
    <text evidence="1 5">Belongs to the 5-formyltetrahydrofolate cyclo-ligase family.</text>
</comment>
<feature type="binding site" evidence="4">
    <location>
        <position position="58"/>
    </location>
    <ligand>
        <name>substrate</name>
    </ligand>
</feature>
<dbReference type="PANTHER" id="PTHR23407:SF1">
    <property type="entry name" value="5-FORMYLTETRAHYDROFOLATE CYCLO-LIGASE"/>
    <property type="match status" value="1"/>
</dbReference>
<comment type="caution">
    <text evidence="6">The sequence shown here is derived from an EMBL/GenBank/DDBJ whole genome shotgun (WGS) entry which is preliminary data.</text>
</comment>
<dbReference type="Gene3D" id="3.40.50.10420">
    <property type="entry name" value="NagB/RpiA/CoA transferase-like"/>
    <property type="match status" value="1"/>
</dbReference>
<evidence type="ECO:0000313" key="6">
    <source>
        <dbReference type="EMBL" id="GJN64481.1"/>
    </source>
</evidence>
<dbReference type="AlphaFoldDB" id="A0AA37IY64"/>
<dbReference type="GO" id="GO:0035999">
    <property type="term" value="P:tetrahydrofolate interconversion"/>
    <property type="evidence" value="ECO:0007669"/>
    <property type="project" value="TreeGrafter"/>
</dbReference>
<comment type="cofactor">
    <cofactor evidence="5">
        <name>Mg(2+)</name>
        <dbReference type="ChEBI" id="CHEBI:18420"/>
    </cofactor>
</comment>
<keyword evidence="5" id="KW-0479">Metal-binding</keyword>
<evidence type="ECO:0000256" key="3">
    <source>
        <dbReference type="ARBA" id="ARBA00022840"/>
    </source>
</evidence>
<dbReference type="GO" id="GO:0046872">
    <property type="term" value="F:metal ion binding"/>
    <property type="evidence" value="ECO:0007669"/>
    <property type="project" value="UniProtKB-KW"/>
</dbReference>
<evidence type="ECO:0000256" key="4">
    <source>
        <dbReference type="PIRSR" id="PIRSR006806-1"/>
    </source>
</evidence>
<dbReference type="GO" id="GO:0009396">
    <property type="term" value="P:folic acid-containing compound biosynthetic process"/>
    <property type="evidence" value="ECO:0007669"/>
    <property type="project" value="TreeGrafter"/>
</dbReference>
<dbReference type="GO" id="GO:0030272">
    <property type="term" value="F:5-formyltetrahydrofolate cyclo-ligase activity"/>
    <property type="evidence" value="ECO:0007669"/>
    <property type="project" value="UniProtKB-EC"/>
</dbReference>
<feature type="binding site" evidence="4">
    <location>
        <begin position="7"/>
        <end position="11"/>
    </location>
    <ligand>
        <name>ATP</name>
        <dbReference type="ChEBI" id="CHEBI:30616"/>
    </ligand>
</feature>
<keyword evidence="7" id="KW-1185">Reference proteome</keyword>
<evidence type="ECO:0000256" key="5">
    <source>
        <dbReference type="RuleBase" id="RU361279"/>
    </source>
</evidence>
<organism evidence="6 7">
    <name type="scientific">Faecalibacterium gallinarum</name>
    <dbReference type="NCBI Taxonomy" id="2903556"/>
    <lineage>
        <taxon>Bacteria</taxon>
        <taxon>Bacillati</taxon>
        <taxon>Bacillota</taxon>
        <taxon>Clostridia</taxon>
        <taxon>Eubacteriales</taxon>
        <taxon>Oscillospiraceae</taxon>
        <taxon>Faecalibacterium</taxon>
    </lineage>
</organism>
<dbReference type="InterPro" id="IPR024185">
    <property type="entry name" value="FTHF_cligase-like_sf"/>
</dbReference>
<gene>
    <name evidence="6" type="ORF">JCM17207_11060</name>
</gene>